<sequence>MRRFLSSLAQDLQNATAGGAGGYGYGNGGGFGAAGYGFGQTPQVPQANVPCPRQQPQAGHQDWIGLNDARFAAFNICPTCYNSAIRPTPYASAFVTKGGPIAPPLHVAVRCDMSRFWVRVAGLVLLTMNQDRRHDVALLAHVAGIRAQEGACPNAQLTSDQEPFPLVQRMWYTVQEPQTVCEQCYAEVIRPDVSRASELARQFDPNPSLMPSGFTCQLYSDRMRRIWSEAGSTGNLEYLRQKVQERRAKEREWQMKTAQLQQQANQLRLQAQTQEHLAANSLRLAANTASNNIMLAGVGVAYRIDANHVAVPNGVPDFSQTIQLNNQAAMLKVQAAQAEDQIRFAEEEWRRYWE</sequence>
<feature type="coiled-coil region" evidence="1">
    <location>
        <begin position="250"/>
        <end position="277"/>
    </location>
</feature>
<keyword evidence="1" id="KW-0175">Coiled coil</keyword>
<protein>
    <submittedName>
        <fullName evidence="2">Uncharacterized protein</fullName>
    </submittedName>
</protein>
<evidence type="ECO:0000256" key="1">
    <source>
        <dbReference type="SAM" id="Coils"/>
    </source>
</evidence>
<accession>A0AAD4F5K2</accession>
<proteinExistence type="predicted"/>
<feature type="coiled-coil region" evidence="1">
    <location>
        <begin position="321"/>
        <end position="348"/>
    </location>
</feature>
<gene>
    <name evidence="2" type="ORF">NEMBOFW57_003768</name>
</gene>
<keyword evidence="3" id="KW-1185">Reference proteome</keyword>
<organism evidence="2 3">
    <name type="scientific">Staphylotrichum longicolle</name>
    <dbReference type="NCBI Taxonomy" id="669026"/>
    <lineage>
        <taxon>Eukaryota</taxon>
        <taxon>Fungi</taxon>
        <taxon>Dikarya</taxon>
        <taxon>Ascomycota</taxon>
        <taxon>Pezizomycotina</taxon>
        <taxon>Sordariomycetes</taxon>
        <taxon>Sordariomycetidae</taxon>
        <taxon>Sordariales</taxon>
        <taxon>Chaetomiaceae</taxon>
        <taxon>Staphylotrichum</taxon>
    </lineage>
</organism>
<name>A0AAD4F5K2_9PEZI</name>
<dbReference type="EMBL" id="JAHCVI010000001">
    <property type="protein sequence ID" value="KAG7293711.1"/>
    <property type="molecule type" value="Genomic_DNA"/>
</dbReference>
<evidence type="ECO:0000313" key="2">
    <source>
        <dbReference type="EMBL" id="KAG7293711.1"/>
    </source>
</evidence>
<dbReference type="Proteomes" id="UP001197093">
    <property type="component" value="Unassembled WGS sequence"/>
</dbReference>
<evidence type="ECO:0000313" key="3">
    <source>
        <dbReference type="Proteomes" id="UP001197093"/>
    </source>
</evidence>
<dbReference type="AlphaFoldDB" id="A0AAD4F5K2"/>
<comment type="caution">
    <text evidence="2">The sequence shown here is derived from an EMBL/GenBank/DDBJ whole genome shotgun (WGS) entry which is preliminary data.</text>
</comment>
<reference evidence="2" key="1">
    <citation type="submission" date="2023-02" db="EMBL/GenBank/DDBJ databases">
        <authorList>
            <person name="Palmer J.M."/>
        </authorList>
    </citation>
    <scope>NUCLEOTIDE SEQUENCE</scope>
    <source>
        <strain evidence="2">FW57</strain>
    </source>
</reference>